<keyword evidence="2" id="KW-1185">Reference proteome</keyword>
<dbReference type="AlphaFoldDB" id="A0A0N7M8D4"/>
<evidence type="ECO:0000313" key="1">
    <source>
        <dbReference type="EMBL" id="CUJ86433.1"/>
    </source>
</evidence>
<dbReference type="Proteomes" id="UP000051870">
    <property type="component" value="Unassembled WGS sequence"/>
</dbReference>
<reference evidence="2" key="1">
    <citation type="submission" date="2015-09" db="EMBL/GenBank/DDBJ databases">
        <authorList>
            <person name="Rodrigo-Torres Lidia"/>
            <person name="Arahal R.David."/>
        </authorList>
    </citation>
    <scope>NUCLEOTIDE SEQUENCE [LARGE SCALE GENOMIC DNA]</scope>
    <source>
        <strain evidence="2">CECT 7735</strain>
    </source>
</reference>
<evidence type="ECO:0000313" key="2">
    <source>
        <dbReference type="Proteomes" id="UP000051870"/>
    </source>
</evidence>
<dbReference type="STRING" id="1715693.PH7735_00619"/>
<dbReference type="GeneID" id="83879697"/>
<organism evidence="1 2">
    <name type="scientific">Shimia thalassica</name>
    <dbReference type="NCBI Taxonomy" id="1715693"/>
    <lineage>
        <taxon>Bacteria</taxon>
        <taxon>Pseudomonadati</taxon>
        <taxon>Pseudomonadota</taxon>
        <taxon>Alphaproteobacteria</taxon>
        <taxon>Rhodobacterales</taxon>
        <taxon>Roseobacteraceae</taxon>
    </lineage>
</organism>
<name>A0A0N7M8D4_9RHOB</name>
<evidence type="ECO:0008006" key="3">
    <source>
        <dbReference type="Google" id="ProtNLM"/>
    </source>
</evidence>
<gene>
    <name evidence="1" type="ORF">PH7735_00619</name>
</gene>
<dbReference type="RefSeq" id="WP_058309838.1">
    <property type="nucleotide sequence ID" value="NZ_CANLZE010000001.1"/>
</dbReference>
<sequence length="76" mass="8466">MSKTEPTIEFHDGRLLQRLDLFLVSQGMGFNAGTEKRRRLHDAFALDALSDCQLAYMGMTRADIPAFVFADLLGSS</sequence>
<accession>A0A0N7M8D4</accession>
<proteinExistence type="predicted"/>
<protein>
    <recommendedName>
        <fullName evidence="3">DUF1127 domain-containing protein</fullName>
    </recommendedName>
</protein>
<dbReference type="EMBL" id="CYTW01000001">
    <property type="protein sequence ID" value="CUJ86433.1"/>
    <property type="molecule type" value="Genomic_DNA"/>
</dbReference>